<organism evidence="3 4">
    <name type="scientific">Phodopus roborovskii</name>
    <name type="common">Roborovski's desert hamster</name>
    <name type="synonym">Cricetulus roborovskii</name>
    <dbReference type="NCBI Taxonomy" id="109678"/>
    <lineage>
        <taxon>Eukaryota</taxon>
        <taxon>Metazoa</taxon>
        <taxon>Chordata</taxon>
        <taxon>Craniata</taxon>
        <taxon>Vertebrata</taxon>
        <taxon>Euteleostomi</taxon>
        <taxon>Mammalia</taxon>
        <taxon>Eutheria</taxon>
        <taxon>Euarchontoglires</taxon>
        <taxon>Glires</taxon>
        <taxon>Rodentia</taxon>
        <taxon>Myomorpha</taxon>
        <taxon>Muroidea</taxon>
        <taxon>Cricetidae</taxon>
        <taxon>Cricetinae</taxon>
        <taxon>Phodopus</taxon>
    </lineage>
</organism>
<sequence>MAVCHPLFSCCCVVPASSVCTRPRVGPFSLYSWHASWQFHQCTPLAADGWPCCGNPMCVYTTMNQNNTANDSSGSKPTEGGPPAGRIPDPWPLRTYFPWVPGFNL</sequence>
<dbReference type="Proteomes" id="UP001152836">
    <property type="component" value="Unassembled WGS sequence"/>
</dbReference>
<gene>
    <name evidence="3" type="primary">Rtl10</name>
    <name evidence="3" type="ORF">PHOROB_LOCUS9099</name>
</gene>
<dbReference type="EMBL" id="CALSGD010001453">
    <property type="protein sequence ID" value="CAH6792074.1"/>
    <property type="molecule type" value="Genomic_DNA"/>
</dbReference>
<keyword evidence="2" id="KW-0732">Signal</keyword>
<reference evidence="3" key="1">
    <citation type="submission" date="2022-06" db="EMBL/GenBank/DDBJ databases">
        <authorList>
            <person name="Andreotti S."/>
            <person name="Wyler E."/>
        </authorList>
    </citation>
    <scope>NUCLEOTIDE SEQUENCE</scope>
</reference>
<dbReference type="AlphaFoldDB" id="A0AAU9ZHL4"/>
<accession>A0AAU9ZHL4</accession>
<feature type="signal peptide" evidence="2">
    <location>
        <begin position="1"/>
        <end position="18"/>
    </location>
</feature>
<evidence type="ECO:0000256" key="1">
    <source>
        <dbReference type="SAM" id="MobiDB-lite"/>
    </source>
</evidence>
<protein>
    <submittedName>
        <fullName evidence="3">Rtl10 protein</fullName>
    </submittedName>
</protein>
<name>A0AAU9ZHL4_PHORO</name>
<feature type="region of interest" description="Disordered" evidence="1">
    <location>
        <begin position="69"/>
        <end position="89"/>
    </location>
</feature>
<comment type="caution">
    <text evidence="3">The sequence shown here is derived from an EMBL/GenBank/DDBJ whole genome shotgun (WGS) entry which is preliminary data.</text>
</comment>
<proteinExistence type="predicted"/>
<feature type="chain" id="PRO_5043381564" evidence="2">
    <location>
        <begin position="19"/>
        <end position="105"/>
    </location>
</feature>
<evidence type="ECO:0000313" key="4">
    <source>
        <dbReference type="Proteomes" id="UP001152836"/>
    </source>
</evidence>
<evidence type="ECO:0000256" key="2">
    <source>
        <dbReference type="SAM" id="SignalP"/>
    </source>
</evidence>
<evidence type="ECO:0000313" key="3">
    <source>
        <dbReference type="EMBL" id="CAH6792074.1"/>
    </source>
</evidence>
<keyword evidence="4" id="KW-1185">Reference proteome</keyword>